<dbReference type="STRING" id="579105.SAMN04488096_1083"/>
<dbReference type="RefSeq" id="WP_073152347.1">
    <property type="nucleotide sequence ID" value="NZ_FQYY01000008.1"/>
</dbReference>
<sequence>MISLESKGKTIYTIAEGKLDKDDYKQLIPFLERKIDYEDNLNWYFEMKNFNGWTSKAIWNDIQLDIEYSNHLKKIAMVGDQEWEKWLSKLIKPFNLAEIKYFSNQQKKEAQNWVEE</sequence>
<evidence type="ECO:0000313" key="2">
    <source>
        <dbReference type="Proteomes" id="UP000184225"/>
    </source>
</evidence>
<dbReference type="InterPro" id="IPR038396">
    <property type="entry name" value="SpoIIAA-like_sf"/>
</dbReference>
<accession>A0A1M6GF26</accession>
<reference evidence="1 2" key="1">
    <citation type="submission" date="2016-11" db="EMBL/GenBank/DDBJ databases">
        <authorList>
            <person name="Jaros S."/>
            <person name="Januszkiewicz K."/>
            <person name="Wedrychowicz H."/>
        </authorList>
    </citation>
    <scope>NUCLEOTIDE SEQUENCE [LARGE SCALE GENOMIC DNA]</scope>
    <source>
        <strain evidence="1 2">DSM 21425</strain>
    </source>
</reference>
<dbReference type="SUPFAM" id="SSF52091">
    <property type="entry name" value="SpoIIaa-like"/>
    <property type="match status" value="1"/>
</dbReference>
<organism evidence="1 2">
    <name type="scientific">Mesonia phycicola</name>
    <dbReference type="NCBI Taxonomy" id="579105"/>
    <lineage>
        <taxon>Bacteria</taxon>
        <taxon>Pseudomonadati</taxon>
        <taxon>Bacteroidota</taxon>
        <taxon>Flavobacteriia</taxon>
        <taxon>Flavobacteriales</taxon>
        <taxon>Flavobacteriaceae</taxon>
        <taxon>Mesonia</taxon>
    </lineage>
</organism>
<proteinExistence type="predicted"/>
<keyword evidence="2" id="KW-1185">Reference proteome</keyword>
<gene>
    <name evidence="1" type="ORF">SAMN04488096_1083</name>
</gene>
<dbReference type="InterPro" id="IPR036513">
    <property type="entry name" value="STAS_dom_sf"/>
</dbReference>
<dbReference type="OrthoDB" id="9811577at2"/>
<name>A0A1M6GF26_9FLAO</name>
<dbReference type="InterPro" id="IPR021866">
    <property type="entry name" value="SpoIIAA-like"/>
</dbReference>
<dbReference type="Gene3D" id="3.40.50.10600">
    <property type="entry name" value="SpoIIaa-like domains"/>
    <property type="match status" value="1"/>
</dbReference>
<evidence type="ECO:0000313" key="1">
    <source>
        <dbReference type="EMBL" id="SHJ08564.1"/>
    </source>
</evidence>
<dbReference type="Pfam" id="PF11964">
    <property type="entry name" value="SpoIIAA-like"/>
    <property type="match status" value="1"/>
</dbReference>
<protein>
    <submittedName>
        <fullName evidence="1">SpoIIAA-like</fullName>
    </submittedName>
</protein>
<dbReference type="Proteomes" id="UP000184225">
    <property type="component" value="Unassembled WGS sequence"/>
</dbReference>
<dbReference type="EMBL" id="FQYY01000008">
    <property type="protein sequence ID" value="SHJ08564.1"/>
    <property type="molecule type" value="Genomic_DNA"/>
</dbReference>
<dbReference type="AlphaFoldDB" id="A0A1M6GF26"/>